<accession>A0A645EJG0</accession>
<sequence>MKVFNAKPISQIKQERNDVIPPSIIEVYEIVAAIGEELATVTATNETLKSEIEALKGGVK</sequence>
<organism evidence="1">
    <name type="scientific">bioreactor metagenome</name>
    <dbReference type="NCBI Taxonomy" id="1076179"/>
    <lineage>
        <taxon>unclassified sequences</taxon>
        <taxon>metagenomes</taxon>
        <taxon>ecological metagenomes</taxon>
    </lineage>
</organism>
<dbReference type="AlphaFoldDB" id="A0A645EJG0"/>
<gene>
    <name evidence="1" type="ORF">SDC9_148621</name>
</gene>
<comment type="caution">
    <text evidence="1">The sequence shown here is derived from an EMBL/GenBank/DDBJ whole genome shotgun (WGS) entry which is preliminary data.</text>
</comment>
<evidence type="ECO:0000313" key="1">
    <source>
        <dbReference type="EMBL" id="MPN01412.1"/>
    </source>
</evidence>
<dbReference type="EMBL" id="VSSQ01047427">
    <property type="protein sequence ID" value="MPN01412.1"/>
    <property type="molecule type" value="Genomic_DNA"/>
</dbReference>
<proteinExistence type="predicted"/>
<protein>
    <submittedName>
        <fullName evidence="1">Uncharacterized protein</fullName>
    </submittedName>
</protein>
<name>A0A645EJG0_9ZZZZ</name>
<reference evidence="1" key="1">
    <citation type="submission" date="2019-08" db="EMBL/GenBank/DDBJ databases">
        <authorList>
            <person name="Kucharzyk K."/>
            <person name="Murdoch R.W."/>
            <person name="Higgins S."/>
            <person name="Loffler F."/>
        </authorList>
    </citation>
    <scope>NUCLEOTIDE SEQUENCE</scope>
</reference>